<evidence type="ECO:0000313" key="5">
    <source>
        <dbReference type="EMBL" id="MEZ0490814.1"/>
    </source>
</evidence>
<keyword evidence="2" id="KW-0238">DNA-binding</keyword>
<dbReference type="EMBL" id="JBGGTQ010000001">
    <property type="protein sequence ID" value="MEZ0490814.1"/>
    <property type="molecule type" value="Genomic_DNA"/>
</dbReference>
<dbReference type="RefSeq" id="WP_370716859.1">
    <property type="nucleotide sequence ID" value="NZ_JBGGTQ010000001.1"/>
</dbReference>
<dbReference type="Pfam" id="PF00392">
    <property type="entry name" value="GntR"/>
    <property type="match status" value="1"/>
</dbReference>
<dbReference type="InterPro" id="IPR036390">
    <property type="entry name" value="WH_DNA-bd_sf"/>
</dbReference>
<dbReference type="SMART" id="SM00345">
    <property type="entry name" value="HTH_GNTR"/>
    <property type="match status" value="1"/>
</dbReference>
<gene>
    <name evidence="5" type="ORF">AB2L28_01000</name>
</gene>
<dbReference type="SUPFAM" id="SSF46785">
    <property type="entry name" value="Winged helix' DNA-binding domain"/>
    <property type="match status" value="1"/>
</dbReference>
<dbReference type="SUPFAM" id="SSF48008">
    <property type="entry name" value="GntR ligand-binding domain-like"/>
    <property type="match status" value="1"/>
</dbReference>
<dbReference type="InterPro" id="IPR011711">
    <property type="entry name" value="GntR_C"/>
</dbReference>
<comment type="caution">
    <text evidence="5">The sequence shown here is derived from an EMBL/GenBank/DDBJ whole genome shotgun (WGS) entry which is preliminary data.</text>
</comment>
<evidence type="ECO:0000256" key="2">
    <source>
        <dbReference type="ARBA" id="ARBA00023125"/>
    </source>
</evidence>
<dbReference type="PROSITE" id="PS50949">
    <property type="entry name" value="HTH_GNTR"/>
    <property type="match status" value="1"/>
</dbReference>
<evidence type="ECO:0000259" key="4">
    <source>
        <dbReference type="PROSITE" id="PS50949"/>
    </source>
</evidence>
<dbReference type="PANTHER" id="PTHR43537">
    <property type="entry name" value="TRANSCRIPTIONAL REGULATOR, GNTR FAMILY"/>
    <property type="match status" value="1"/>
</dbReference>
<dbReference type="Proteomes" id="UP001566476">
    <property type="component" value="Unassembled WGS sequence"/>
</dbReference>
<evidence type="ECO:0000313" key="6">
    <source>
        <dbReference type="Proteomes" id="UP001566476"/>
    </source>
</evidence>
<dbReference type="SMART" id="SM00895">
    <property type="entry name" value="FCD"/>
    <property type="match status" value="1"/>
</dbReference>
<feature type="domain" description="HTH gntR-type" evidence="4">
    <location>
        <begin position="16"/>
        <end position="83"/>
    </location>
</feature>
<dbReference type="Gene3D" id="1.20.120.530">
    <property type="entry name" value="GntR ligand-binding domain-like"/>
    <property type="match status" value="1"/>
</dbReference>
<accession>A0ABV4HWM1</accession>
<name>A0ABV4HWM1_9ACTN</name>
<reference evidence="5 6" key="1">
    <citation type="submission" date="2024-07" db="EMBL/GenBank/DDBJ databases">
        <authorList>
            <person name="Thanompreechachai J."/>
            <person name="Duangmal K."/>
        </authorList>
    </citation>
    <scope>NUCLEOTIDE SEQUENCE [LARGE SCALE GENOMIC DNA]</scope>
    <source>
        <strain evidence="5 6">TBRC 1896</strain>
    </source>
</reference>
<dbReference type="InterPro" id="IPR000524">
    <property type="entry name" value="Tscrpt_reg_HTH_GntR"/>
</dbReference>
<dbReference type="InterPro" id="IPR008920">
    <property type="entry name" value="TF_FadR/GntR_C"/>
</dbReference>
<dbReference type="Pfam" id="PF07729">
    <property type="entry name" value="FCD"/>
    <property type="match status" value="1"/>
</dbReference>
<sequence length="240" mass="26484">MPSSCESAPLWPTDGEPLSLQAYRRISRSIILGDYPQGMRLHEKLLTEQLQISRVPLRECFPLLERDGYIETEPRRSAVVSTWTRQRVVELFDVRLGLEVEAAAGAARLAADGRPTDGLLRALAAADDVAHTGDPLGTAEASTRFHEEVVEFTGNRLMVSLMRPITQWMTWLFFLTSQRDTDKACEEHHELVEAIASGKERLASSVAYAHIEAGREPTLAAVGLGAEPAALRRRARATGP</sequence>
<dbReference type="CDD" id="cd07377">
    <property type="entry name" value="WHTH_GntR"/>
    <property type="match status" value="1"/>
</dbReference>
<dbReference type="Gene3D" id="1.10.10.10">
    <property type="entry name" value="Winged helix-like DNA-binding domain superfamily/Winged helix DNA-binding domain"/>
    <property type="match status" value="1"/>
</dbReference>
<dbReference type="PANTHER" id="PTHR43537:SF5">
    <property type="entry name" value="UXU OPERON TRANSCRIPTIONAL REGULATOR"/>
    <property type="match status" value="1"/>
</dbReference>
<keyword evidence="3" id="KW-0804">Transcription</keyword>
<keyword evidence="6" id="KW-1185">Reference proteome</keyword>
<protein>
    <submittedName>
        <fullName evidence="5">GntR family transcriptional regulator</fullName>
    </submittedName>
</protein>
<evidence type="ECO:0000256" key="1">
    <source>
        <dbReference type="ARBA" id="ARBA00023015"/>
    </source>
</evidence>
<evidence type="ECO:0000256" key="3">
    <source>
        <dbReference type="ARBA" id="ARBA00023163"/>
    </source>
</evidence>
<organism evidence="5 6">
    <name type="scientific">Kineococcus mangrovi</name>
    <dbReference type="NCBI Taxonomy" id="1660183"/>
    <lineage>
        <taxon>Bacteria</taxon>
        <taxon>Bacillati</taxon>
        <taxon>Actinomycetota</taxon>
        <taxon>Actinomycetes</taxon>
        <taxon>Kineosporiales</taxon>
        <taxon>Kineosporiaceae</taxon>
        <taxon>Kineococcus</taxon>
    </lineage>
</organism>
<dbReference type="InterPro" id="IPR036388">
    <property type="entry name" value="WH-like_DNA-bd_sf"/>
</dbReference>
<keyword evidence="1" id="KW-0805">Transcription regulation</keyword>
<proteinExistence type="predicted"/>